<reference evidence="2 3" key="1">
    <citation type="journal article" date="2018" name="Elife">
        <title>Discovery and characterization of a prevalent human gut bacterial enzyme sufficient for the inactivation of a family of plant toxins.</title>
        <authorList>
            <person name="Koppel N."/>
            <person name="Bisanz J.E."/>
            <person name="Pandelia M.E."/>
            <person name="Turnbaugh P.J."/>
            <person name="Balskus E.P."/>
        </authorList>
    </citation>
    <scope>NUCLEOTIDE SEQUENCE [LARGE SCALE GENOMIC DNA]</scope>
    <source>
        <strain evidence="2 3">W1 BHI 6</strain>
    </source>
</reference>
<dbReference type="InterPro" id="IPR010982">
    <property type="entry name" value="Lambda_DNA-bd_dom_sf"/>
</dbReference>
<keyword evidence="1" id="KW-0238">DNA-binding</keyword>
<dbReference type="PANTHER" id="PTHR46797">
    <property type="entry name" value="HTH-TYPE TRANSCRIPTIONAL REGULATOR"/>
    <property type="match status" value="1"/>
</dbReference>
<evidence type="ECO:0000256" key="1">
    <source>
        <dbReference type="ARBA" id="ARBA00023125"/>
    </source>
</evidence>
<sequence length="71" mass="8023">MSTIRVQYGLRIKDLRDERGLSQRGFAARIGMSPTYLADVERGARNVSIDNMKRIADGFGVTFHEMTEGME</sequence>
<accession>A0A369M3K4</accession>
<dbReference type="GO" id="GO:0003677">
    <property type="term" value="F:DNA binding"/>
    <property type="evidence" value="ECO:0007669"/>
    <property type="project" value="UniProtKB-KW"/>
</dbReference>
<dbReference type="PROSITE" id="PS50943">
    <property type="entry name" value="HTH_CROC1"/>
    <property type="match status" value="1"/>
</dbReference>
<dbReference type="GO" id="GO:0005829">
    <property type="term" value="C:cytosol"/>
    <property type="evidence" value="ECO:0007669"/>
    <property type="project" value="TreeGrafter"/>
</dbReference>
<dbReference type="SUPFAM" id="SSF47413">
    <property type="entry name" value="lambda repressor-like DNA-binding domains"/>
    <property type="match status" value="1"/>
</dbReference>
<organism evidence="2 3">
    <name type="scientific">Eggerthella lenta</name>
    <name type="common">Eubacterium lentum</name>
    <dbReference type="NCBI Taxonomy" id="84112"/>
    <lineage>
        <taxon>Bacteria</taxon>
        <taxon>Bacillati</taxon>
        <taxon>Actinomycetota</taxon>
        <taxon>Coriobacteriia</taxon>
        <taxon>Eggerthellales</taxon>
        <taxon>Eggerthellaceae</taxon>
        <taxon>Eggerthella</taxon>
    </lineage>
</organism>
<dbReference type="Gene3D" id="1.10.260.40">
    <property type="entry name" value="lambda repressor-like DNA-binding domains"/>
    <property type="match status" value="1"/>
</dbReference>
<dbReference type="RefSeq" id="WP_035576968.1">
    <property type="nucleotide sequence ID" value="NZ_BQNE01000003.1"/>
</dbReference>
<dbReference type="Pfam" id="PF01381">
    <property type="entry name" value="HTH_3"/>
    <property type="match status" value="1"/>
</dbReference>
<proteinExistence type="predicted"/>
<dbReference type="Proteomes" id="UP000253970">
    <property type="component" value="Unassembled WGS sequence"/>
</dbReference>
<evidence type="ECO:0000313" key="3">
    <source>
        <dbReference type="Proteomes" id="UP000253970"/>
    </source>
</evidence>
<gene>
    <name evidence="2" type="ORF">C1875_14220</name>
</gene>
<protein>
    <submittedName>
        <fullName evidence="2">Transcriptional regulator</fullName>
    </submittedName>
</protein>
<dbReference type="PANTHER" id="PTHR46797:SF1">
    <property type="entry name" value="METHYLPHOSPHONATE SYNTHASE"/>
    <property type="match status" value="1"/>
</dbReference>
<dbReference type="InterPro" id="IPR050807">
    <property type="entry name" value="TransReg_Diox_bact_type"/>
</dbReference>
<dbReference type="InterPro" id="IPR001387">
    <property type="entry name" value="Cro/C1-type_HTH"/>
</dbReference>
<dbReference type="CDD" id="cd00093">
    <property type="entry name" value="HTH_XRE"/>
    <property type="match status" value="1"/>
</dbReference>
<dbReference type="GO" id="GO:0003700">
    <property type="term" value="F:DNA-binding transcription factor activity"/>
    <property type="evidence" value="ECO:0007669"/>
    <property type="project" value="TreeGrafter"/>
</dbReference>
<name>A0A369M3K4_EGGLN</name>
<evidence type="ECO:0000313" key="2">
    <source>
        <dbReference type="EMBL" id="RDB66002.1"/>
    </source>
</evidence>
<dbReference type="SMART" id="SM00530">
    <property type="entry name" value="HTH_XRE"/>
    <property type="match status" value="1"/>
</dbReference>
<dbReference type="EMBL" id="PPTU01000042">
    <property type="protein sequence ID" value="RDB66002.1"/>
    <property type="molecule type" value="Genomic_DNA"/>
</dbReference>
<dbReference type="AlphaFoldDB" id="A0A369M3K4"/>
<comment type="caution">
    <text evidence="2">The sequence shown here is derived from an EMBL/GenBank/DDBJ whole genome shotgun (WGS) entry which is preliminary data.</text>
</comment>